<evidence type="ECO:0000256" key="5">
    <source>
        <dbReference type="ARBA" id="ARBA00022598"/>
    </source>
</evidence>
<dbReference type="Gene3D" id="3.40.50.620">
    <property type="entry name" value="HUPs"/>
    <property type="match status" value="1"/>
</dbReference>
<accession>A0A0S3QUG2</accession>
<evidence type="ECO:0000256" key="7">
    <source>
        <dbReference type="ARBA" id="ARBA00022840"/>
    </source>
</evidence>
<dbReference type="InterPro" id="IPR014729">
    <property type="entry name" value="Rossmann-like_a/b/a_fold"/>
</dbReference>
<keyword evidence="7 10" id="KW-0067">ATP-binding</keyword>
<comment type="function">
    <text evidence="10">Catalyzes the attachment of glutamate to tRNA(Glu) in a two-step reaction: glutamate is first activated by ATP to form Glu-AMP and then transferred to the acceptor end of tRNA(Glu).</text>
</comment>
<dbReference type="NCBIfam" id="TIGR00464">
    <property type="entry name" value="gltX_bact"/>
    <property type="match status" value="1"/>
</dbReference>
<keyword evidence="5 10" id="KW-0436">Ligase</keyword>
<dbReference type="PROSITE" id="PS00178">
    <property type="entry name" value="AA_TRNA_LIGASE_I"/>
    <property type="match status" value="1"/>
</dbReference>
<dbReference type="InterPro" id="IPR004527">
    <property type="entry name" value="Glu-tRNA-ligase_bac/mito"/>
</dbReference>
<evidence type="ECO:0000313" key="13">
    <source>
        <dbReference type="EMBL" id="BAT71962.1"/>
    </source>
</evidence>
<dbReference type="KEGG" id="ttk:TST_1170"/>
<dbReference type="PANTHER" id="PTHR43311">
    <property type="entry name" value="GLUTAMATE--TRNA LIGASE"/>
    <property type="match status" value="1"/>
</dbReference>
<feature type="domain" description="Glutamyl/glutaminyl-tRNA synthetase class Ib catalytic" evidence="11">
    <location>
        <begin position="1"/>
        <end position="303"/>
    </location>
</feature>
<dbReference type="Proteomes" id="UP000063234">
    <property type="component" value="Chromosome"/>
</dbReference>
<keyword evidence="8 10" id="KW-0648">Protein biosynthesis</keyword>
<dbReference type="InterPro" id="IPR033910">
    <property type="entry name" value="GluRS_core"/>
</dbReference>
<evidence type="ECO:0000256" key="6">
    <source>
        <dbReference type="ARBA" id="ARBA00022741"/>
    </source>
</evidence>
<comment type="subcellular location">
    <subcellularLocation>
        <location evidence="1 10">Cytoplasm</location>
    </subcellularLocation>
</comment>
<evidence type="ECO:0000256" key="8">
    <source>
        <dbReference type="ARBA" id="ARBA00022917"/>
    </source>
</evidence>
<dbReference type="InterPro" id="IPR020752">
    <property type="entry name" value="Glu-tRNA-synth_I_codon-bd_sub1"/>
</dbReference>
<dbReference type="Pfam" id="PF00749">
    <property type="entry name" value="tRNA-synt_1c"/>
    <property type="match status" value="1"/>
</dbReference>
<feature type="short sequence motif" description="'HIGH' region" evidence="10">
    <location>
        <begin position="8"/>
        <end position="18"/>
    </location>
</feature>
<dbReference type="Gene3D" id="1.10.10.350">
    <property type="match status" value="1"/>
</dbReference>
<keyword evidence="9 10" id="KW-0030">Aminoacyl-tRNA synthetase</keyword>
<organism evidence="13 14">
    <name type="scientific">Thermosulfidibacter takaii (strain DSM 17441 / JCM 13301 / NBRC 103674 / ABI70S6)</name>
    <dbReference type="NCBI Taxonomy" id="1298851"/>
    <lineage>
        <taxon>Bacteria</taxon>
        <taxon>Pseudomonadati</taxon>
        <taxon>Thermosulfidibacterota</taxon>
        <taxon>Thermosulfidibacteria</taxon>
        <taxon>Thermosulfidibacterales</taxon>
        <taxon>Thermosulfidibacteraceae</taxon>
    </lineage>
</organism>
<evidence type="ECO:0000256" key="2">
    <source>
        <dbReference type="ARBA" id="ARBA00007894"/>
    </source>
</evidence>
<dbReference type="InterPro" id="IPR020058">
    <property type="entry name" value="Glu/Gln-tRNA-synth_Ib_cat-dom"/>
</dbReference>
<evidence type="ECO:0000313" key="14">
    <source>
        <dbReference type="Proteomes" id="UP000063234"/>
    </source>
</evidence>
<evidence type="ECO:0000259" key="12">
    <source>
        <dbReference type="Pfam" id="PF19269"/>
    </source>
</evidence>
<dbReference type="CDD" id="cd00808">
    <property type="entry name" value="GluRS_core"/>
    <property type="match status" value="1"/>
</dbReference>
<reference evidence="14" key="1">
    <citation type="journal article" date="2018" name="Science">
        <title>A primordial and reversible TCA cycle in a facultatively chemolithoautotrophic thermophile.</title>
        <authorList>
            <person name="Nunoura T."/>
            <person name="Chikaraishi Y."/>
            <person name="Izaki R."/>
            <person name="Suwa T."/>
            <person name="Sato T."/>
            <person name="Harada T."/>
            <person name="Mori K."/>
            <person name="Kato Y."/>
            <person name="Miyazaki M."/>
            <person name="Shimamura S."/>
            <person name="Yanagawa K."/>
            <person name="Shuto A."/>
            <person name="Ohkouchi N."/>
            <person name="Fujita N."/>
            <person name="Takaki Y."/>
            <person name="Atomi H."/>
            <person name="Takai K."/>
        </authorList>
    </citation>
    <scope>NUCLEOTIDE SEQUENCE [LARGE SCALE GENOMIC DNA]</scope>
    <source>
        <strain evidence="14">DSM 17441 / JCM 13301 / NBRC 103674 / ABI70S6</strain>
    </source>
</reference>
<dbReference type="InterPro" id="IPR020751">
    <property type="entry name" value="aa-tRNA-synth_I_codon-bd_sub2"/>
</dbReference>
<dbReference type="InterPro" id="IPR049940">
    <property type="entry name" value="GluQ/Sye"/>
</dbReference>
<gene>
    <name evidence="10" type="primary">gltX</name>
    <name evidence="13" type="ORF">TST_1170</name>
</gene>
<dbReference type="GO" id="GO:0004818">
    <property type="term" value="F:glutamate-tRNA ligase activity"/>
    <property type="evidence" value="ECO:0007669"/>
    <property type="project" value="UniProtKB-UniRule"/>
</dbReference>
<feature type="binding site" evidence="10">
    <location>
        <position position="238"/>
    </location>
    <ligand>
        <name>ATP</name>
        <dbReference type="ChEBI" id="CHEBI:30616"/>
    </ligand>
</feature>
<dbReference type="SUPFAM" id="SSF52374">
    <property type="entry name" value="Nucleotidylyl transferase"/>
    <property type="match status" value="1"/>
</dbReference>
<evidence type="ECO:0000259" key="11">
    <source>
        <dbReference type="Pfam" id="PF00749"/>
    </source>
</evidence>
<dbReference type="HAMAP" id="MF_00022">
    <property type="entry name" value="Glu_tRNA_synth_type1"/>
    <property type="match status" value="1"/>
</dbReference>
<dbReference type="STRING" id="1298851.TST_1170"/>
<dbReference type="PRINTS" id="PR00987">
    <property type="entry name" value="TRNASYNTHGLU"/>
</dbReference>
<dbReference type="RefSeq" id="WP_068549953.1">
    <property type="nucleotide sequence ID" value="NZ_AP013035.1"/>
</dbReference>
<proteinExistence type="inferred from homology"/>
<dbReference type="EMBL" id="AP013035">
    <property type="protein sequence ID" value="BAT71962.1"/>
    <property type="molecule type" value="Genomic_DNA"/>
</dbReference>
<dbReference type="PANTHER" id="PTHR43311:SF2">
    <property type="entry name" value="GLUTAMATE--TRNA LIGASE, MITOCHONDRIAL-RELATED"/>
    <property type="match status" value="1"/>
</dbReference>
<dbReference type="GO" id="GO:0005524">
    <property type="term" value="F:ATP binding"/>
    <property type="evidence" value="ECO:0007669"/>
    <property type="project" value="UniProtKB-UniRule"/>
</dbReference>
<dbReference type="Pfam" id="PF19269">
    <property type="entry name" value="Anticodon_2"/>
    <property type="match status" value="1"/>
</dbReference>
<keyword evidence="14" id="KW-1185">Reference proteome</keyword>
<comment type="caution">
    <text evidence="10">Lacks conserved residue(s) required for the propagation of feature annotation.</text>
</comment>
<dbReference type="SUPFAM" id="SSF48163">
    <property type="entry name" value="An anticodon-binding domain of class I aminoacyl-tRNA synthetases"/>
    <property type="match status" value="1"/>
</dbReference>
<feature type="short sequence motif" description="'KMSKS' region" evidence="10">
    <location>
        <begin position="235"/>
        <end position="239"/>
    </location>
</feature>
<dbReference type="InterPro" id="IPR000924">
    <property type="entry name" value="Glu/Gln-tRNA-synth"/>
</dbReference>
<evidence type="ECO:0000256" key="3">
    <source>
        <dbReference type="ARBA" id="ARBA00011245"/>
    </source>
</evidence>
<dbReference type="GO" id="GO:0000049">
    <property type="term" value="F:tRNA binding"/>
    <property type="evidence" value="ECO:0007669"/>
    <property type="project" value="InterPro"/>
</dbReference>
<comment type="catalytic activity">
    <reaction evidence="10">
        <text>tRNA(Glu) + L-glutamate + ATP = L-glutamyl-tRNA(Glu) + AMP + diphosphate</text>
        <dbReference type="Rhea" id="RHEA:23540"/>
        <dbReference type="Rhea" id="RHEA-COMP:9663"/>
        <dbReference type="Rhea" id="RHEA-COMP:9680"/>
        <dbReference type="ChEBI" id="CHEBI:29985"/>
        <dbReference type="ChEBI" id="CHEBI:30616"/>
        <dbReference type="ChEBI" id="CHEBI:33019"/>
        <dbReference type="ChEBI" id="CHEBI:78442"/>
        <dbReference type="ChEBI" id="CHEBI:78520"/>
        <dbReference type="ChEBI" id="CHEBI:456215"/>
        <dbReference type="EC" id="6.1.1.17"/>
    </reaction>
</comment>
<evidence type="ECO:0000256" key="10">
    <source>
        <dbReference type="HAMAP-Rule" id="MF_00022"/>
    </source>
</evidence>
<dbReference type="InterPro" id="IPR001412">
    <property type="entry name" value="aa-tRNA-synth_I_CS"/>
</dbReference>
<evidence type="ECO:0000256" key="9">
    <source>
        <dbReference type="ARBA" id="ARBA00023146"/>
    </source>
</evidence>
<comment type="subunit">
    <text evidence="3 10">Monomer.</text>
</comment>
<dbReference type="InterPro" id="IPR008925">
    <property type="entry name" value="aa_tRNA-synth_I_cd-bd_sf"/>
</dbReference>
<dbReference type="PATRIC" id="fig|1298851.3.peg.1229"/>
<keyword evidence="6 10" id="KW-0547">Nucleotide-binding</keyword>
<dbReference type="GO" id="GO:0008270">
    <property type="term" value="F:zinc ion binding"/>
    <property type="evidence" value="ECO:0007669"/>
    <property type="project" value="InterPro"/>
</dbReference>
<protein>
    <recommendedName>
        <fullName evidence="10">Glutamate--tRNA ligase</fullName>
        <ecNumber evidence="10">6.1.1.17</ecNumber>
    </recommendedName>
    <alternativeName>
        <fullName evidence="10">Glutamyl-tRNA synthetase</fullName>
        <shortName evidence="10">GluRS</shortName>
    </alternativeName>
</protein>
<comment type="similarity">
    <text evidence="2 10">Belongs to the class-I aminoacyl-tRNA synthetase family. Glutamate--tRNA ligase type 1 subfamily.</text>
</comment>
<dbReference type="GO" id="GO:0005829">
    <property type="term" value="C:cytosol"/>
    <property type="evidence" value="ECO:0007669"/>
    <property type="project" value="TreeGrafter"/>
</dbReference>
<dbReference type="OrthoDB" id="9801560at2"/>
<dbReference type="InterPro" id="IPR045462">
    <property type="entry name" value="aa-tRNA-synth_I_cd-bd"/>
</dbReference>
<dbReference type="EC" id="6.1.1.17" evidence="10"/>
<dbReference type="Gene3D" id="1.10.8.70">
    <property type="entry name" value="Glutamate-tRNA synthetase, class I, anticodon-binding domain 1"/>
    <property type="match status" value="1"/>
</dbReference>
<evidence type="ECO:0000256" key="1">
    <source>
        <dbReference type="ARBA" id="ARBA00004496"/>
    </source>
</evidence>
<keyword evidence="4 10" id="KW-0963">Cytoplasm</keyword>
<dbReference type="AlphaFoldDB" id="A0A0S3QUG2"/>
<feature type="domain" description="Aminoacyl-tRNA synthetase class I anticodon-binding" evidence="12">
    <location>
        <begin position="316"/>
        <end position="462"/>
    </location>
</feature>
<dbReference type="FunFam" id="3.40.50.620:FF:000007">
    <property type="entry name" value="Glutamate--tRNA ligase"/>
    <property type="match status" value="1"/>
</dbReference>
<dbReference type="GO" id="GO:0006424">
    <property type="term" value="P:glutamyl-tRNA aminoacylation"/>
    <property type="evidence" value="ECO:0007669"/>
    <property type="project" value="UniProtKB-UniRule"/>
</dbReference>
<name>A0A0S3QUG2_THET7</name>
<sequence length="472" mass="54496">MVRVRFAPSPTGHLHIGGARTAIFNWLFARHNKGKFILRIEDTDRSRSTEESIQEILEALKWLGLDWDEGPYRQTERMEIYKREAERLIQEGKAYYCYCTPEELEQIREESKKKFGIPKYDGRCRNRKEPRTGVSPVIRFKANTEGETVFHDIIKGEISYPNSQLDDFIIVRSDGTPTYNFVVVVDDALMGITHVIRGDDHLNNTPKQIQLYQALGYEIPQFAHVPMILGPDKTKLSKRHGATSVLAYKEEGYLPEALFNFLVRLGWSHGDQEIFSKEELIELFTLEAVGKSPAVFNPEKLLWLNHHYIKTYPVEKLAELLAEFLEKEGIVDDASKLDRDWLKEVVIAFRERAKTLKEMAHQCDFLFKAPGTYDEKGVKKFFKPETAQYLEALAEELEHSDTFDKETIDKVFENVLTRFNIKLKAVAQPVRIAITGRTVSPGLHEIILLTGKDEVIKRIKRAAAFIRNMYQN</sequence>
<evidence type="ECO:0000256" key="4">
    <source>
        <dbReference type="ARBA" id="ARBA00022490"/>
    </source>
</evidence>